<keyword evidence="1" id="KW-1003">Cell membrane</keyword>
<dbReference type="RefSeq" id="WP_183955138.1">
    <property type="nucleotide sequence ID" value="NZ_JACIEB010000003.1"/>
</dbReference>
<comment type="caution">
    <text evidence="2">The sequence shown here is derived from an EMBL/GenBank/DDBJ whole genome shotgun (WGS) entry which is preliminary data.</text>
</comment>
<sequence>MPRLPVIPTLIVAALMAVMIGLGFWQLDRRAEKNAAIAMAAANPGRPPVAFPKWPPVPPEILFRPSSVVCLRVVGWQVVAGRAADGAVGYRHIAQCATGAEGPGALIALGVGQRPDERVNWAGGRVEGWLSEEPDHRALITRLFGKAPPLRPMLVARAAPAGLKPVAPPGAADVPNNHLAYAVQWFLFAGIAATIYILALRRRARG</sequence>
<dbReference type="InterPro" id="IPR002994">
    <property type="entry name" value="Surf1/Shy1"/>
</dbReference>
<reference evidence="2 3" key="1">
    <citation type="submission" date="2020-08" db="EMBL/GenBank/DDBJ databases">
        <title>Genomic Encyclopedia of Type Strains, Phase IV (KMG-IV): sequencing the most valuable type-strain genomes for metagenomic binning, comparative biology and taxonomic classification.</title>
        <authorList>
            <person name="Goeker M."/>
        </authorList>
    </citation>
    <scope>NUCLEOTIDE SEQUENCE [LARGE SCALE GENOMIC DNA]</scope>
    <source>
        <strain evidence="2 3">DSM 29348</strain>
    </source>
</reference>
<name>A0A7W6DK55_9SPHN</name>
<dbReference type="EMBL" id="JACIEB010000003">
    <property type="protein sequence ID" value="MBB3982077.1"/>
    <property type="molecule type" value="Genomic_DNA"/>
</dbReference>
<proteinExistence type="inferred from homology"/>
<protein>
    <recommendedName>
        <fullName evidence="1">SURF1-like protein</fullName>
    </recommendedName>
</protein>
<accession>A0A7W6DK55</accession>
<evidence type="ECO:0000313" key="3">
    <source>
        <dbReference type="Proteomes" id="UP000552757"/>
    </source>
</evidence>
<dbReference type="CDD" id="cd06662">
    <property type="entry name" value="SURF1"/>
    <property type="match status" value="1"/>
</dbReference>
<dbReference type="Pfam" id="PF02104">
    <property type="entry name" value="SURF1"/>
    <property type="match status" value="1"/>
</dbReference>
<dbReference type="Proteomes" id="UP000552757">
    <property type="component" value="Unassembled WGS sequence"/>
</dbReference>
<dbReference type="AlphaFoldDB" id="A0A7W6DK55"/>
<comment type="similarity">
    <text evidence="1">Belongs to the SURF1 family.</text>
</comment>
<keyword evidence="1" id="KW-0472">Membrane</keyword>
<keyword evidence="1" id="KW-1133">Transmembrane helix</keyword>
<gene>
    <name evidence="2" type="ORF">GGR44_001736</name>
</gene>
<dbReference type="GO" id="GO:0005886">
    <property type="term" value="C:plasma membrane"/>
    <property type="evidence" value="ECO:0007669"/>
    <property type="project" value="UniProtKB-SubCell"/>
</dbReference>
<feature type="transmembrane region" description="Helical" evidence="1">
    <location>
        <begin position="179"/>
        <end position="200"/>
    </location>
</feature>
<keyword evidence="1" id="KW-0812">Transmembrane</keyword>
<feature type="transmembrane region" description="Helical" evidence="1">
    <location>
        <begin position="6"/>
        <end position="25"/>
    </location>
</feature>
<keyword evidence="3" id="KW-1185">Reference proteome</keyword>
<evidence type="ECO:0000256" key="1">
    <source>
        <dbReference type="RuleBase" id="RU363076"/>
    </source>
</evidence>
<organism evidence="2 3">
    <name type="scientific">Sphingobium fontiphilum</name>
    <dbReference type="NCBI Taxonomy" id="944425"/>
    <lineage>
        <taxon>Bacteria</taxon>
        <taxon>Pseudomonadati</taxon>
        <taxon>Pseudomonadota</taxon>
        <taxon>Alphaproteobacteria</taxon>
        <taxon>Sphingomonadales</taxon>
        <taxon>Sphingomonadaceae</taxon>
        <taxon>Sphingobium</taxon>
    </lineage>
</organism>
<comment type="subcellular location">
    <subcellularLocation>
        <location evidence="1">Cell membrane</location>
        <topology evidence="1">Multi-pass membrane protein</topology>
    </subcellularLocation>
</comment>
<evidence type="ECO:0000313" key="2">
    <source>
        <dbReference type="EMBL" id="MBB3982077.1"/>
    </source>
</evidence>